<dbReference type="InterPro" id="IPR043504">
    <property type="entry name" value="Peptidase_S1_PA_chymotrypsin"/>
</dbReference>
<evidence type="ECO:0000256" key="7">
    <source>
        <dbReference type="ARBA" id="ARBA00023157"/>
    </source>
</evidence>
<dbReference type="GO" id="GO:0004252">
    <property type="term" value="F:serine-type endopeptidase activity"/>
    <property type="evidence" value="ECO:0007669"/>
    <property type="project" value="UniProtKB-UniRule"/>
</dbReference>
<keyword evidence="6 11" id="KW-0720">Serine protease</keyword>
<dbReference type="InterPro" id="IPR001314">
    <property type="entry name" value="Peptidase_S1A"/>
</dbReference>
<comment type="subcellular location">
    <subcellularLocation>
        <location evidence="12">Secreted</location>
    </subcellularLocation>
</comment>
<dbReference type="SUPFAM" id="SSF50494">
    <property type="entry name" value="Trypsin-like serine proteases"/>
    <property type="match status" value="1"/>
</dbReference>
<dbReference type="GO" id="GO:0042381">
    <property type="term" value="P:hemolymph coagulation"/>
    <property type="evidence" value="ECO:0007669"/>
    <property type="project" value="UniProtKB-KW"/>
</dbReference>
<dbReference type="PROSITE" id="PS51888">
    <property type="entry name" value="CLIP"/>
    <property type="match status" value="1"/>
</dbReference>
<comment type="domain">
    <text evidence="12">The clip domain consists of 35-55 residues which are 'knitted' together usually by 3 conserved disulfide bonds forming a clip-like compact structure.</text>
</comment>
<evidence type="ECO:0000313" key="13">
    <source>
        <dbReference type="EnsemblMetazoa" id="AAEL000099-PA"/>
    </source>
</evidence>
<dbReference type="GO" id="GO:0005576">
    <property type="term" value="C:extracellular region"/>
    <property type="evidence" value="ECO:0007669"/>
    <property type="project" value="UniProtKB-SubCell"/>
</dbReference>
<dbReference type="InterPro" id="IPR033116">
    <property type="entry name" value="TRYPSIN_SER"/>
</dbReference>
<dbReference type="PROSITE" id="PS00135">
    <property type="entry name" value="TRYPSIN_SER"/>
    <property type="match status" value="1"/>
</dbReference>
<dbReference type="AlphaFoldDB" id="A0A1S4EUY4"/>
<dbReference type="EC" id="3.4.21.-" evidence="11"/>
<keyword evidence="2 11" id="KW-0645">Protease</keyword>
<evidence type="ECO:0000256" key="9">
    <source>
        <dbReference type="ARBA" id="ARBA00024195"/>
    </source>
</evidence>
<evidence type="ECO:0000256" key="4">
    <source>
        <dbReference type="ARBA" id="ARBA00022801"/>
    </source>
</evidence>
<dbReference type="InterPro" id="IPR009003">
    <property type="entry name" value="Peptidase_S1_PA"/>
</dbReference>
<keyword evidence="14" id="KW-1185">Reference proteome</keyword>
<evidence type="ECO:0000256" key="5">
    <source>
        <dbReference type="ARBA" id="ARBA00022820"/>
    </source>
</evidence>
<evidence type="ECO:0000256" key="12">
    <source>
        <dbReference type="RuleBase" id="RU366078"/>
    </source>
</evidence>
<dbReference type="GO" id="GO:0006508">
    <property type="term" value="P:proteolysis"/>
    <property type="evidence" value="ECO:0007669"/>
    <property type="project" value="UniProtKB-KW"/>
</dbReference>
<dbReference type="EnsemblMetazoa" id="AAEL000099-RA">
    <property type="protein sequence ID" value="AAEL000099-PA"/>
    <property type="gene ID" value="AAEL000099"/>
</dbReference>
<feature type="chain" id="PRO_5036529593" description="CLIP domain-containing serine protease" evidence="12">
    <location>
        <begin position="23"/>
        <end position="360"/>
    </location>
</feature>
<evidence type="ECO:0000256" key="1">
    <source>
        <dbReference type="ARBA" id="ARBA00022659"/>
    </source>
</evidence>
<dbReference type="PRINTS" id="PR00722">
    <property type="entry name" value="CHYMOTRYPSIN"/>
</dbReference>
<evidence type="ECO:0000313" key="14">
    <source>
        <dbReference type="Proteomes" id="UP000008820"/>
    </source>
</evidence>
<dbReference type="VEuPathDB" id="VectorBase:AAEL000099"/>
<dbReference type="OrthoDB" id="9028152at2759"/>
<proteinExistence type="inferred from homology"/>
<keyword evidence="1" id="KW-0768">Sushi</keyword>
<dbReference type="InterPro" id="IPR001254">
    <property type="entry name" value="Trypsin_dom"/>
</dbReference>
<dbReference type="SMART" id="SM00020">
    <property type="entry name" value="Tryp_SPc"/>
    <property type="match status" value="1"/>
</dbReference>
<dbReference type="Gene3D" id="3.30.1640.30">
    <property type="match status" value="1"/>
</dbReference>
<dbReference type="Pfam" id="PF12032">
    <property type="entry name" value="CLIP"/>
    <property type="match status" value="1"/>
</dbReference>
<dbReference type="SMART" id="SM00680">
    <property type="entry name" value="CLIP"/>
    <property type="match status" value="1"/>
</dbReference>
<evidence type="ECO:0000256" key="10">
    <source>
        <dbReference type="ARBA" id="ARBA00052079"/>
    </source>
</evidence>
<dbReference type="InterPro" id="IPR038565">
    <property type="entry name" value="CLIP_sf"/>
</dbReference>
<keyword evidence="5" id="KW-0353">Hemolymph clotting</keyword>
<gene>
    <name evidence="13" type="primary">5563550</name>
</gene>
<keyword evidence="8" id="KW-0325">Glycoprotein</keyword>
<keyword evidence="7" id="KW-1015">Disulfide bond</keyword>
<reference evidence="13" key="2">
    <citation type="submission" date="2020-05" db="UniProtKB">
        <authorList>
            <consortium name="EnsemblMetazoa"/>
        </authorList>
    </citation>
    <scope>IDENTIFICATION</scope>
    <source>
        <strain evidence="13">LVP_AGWG</strain>
    </source>
</reference>
<dbReference type="InParanoid" id="A0A1S4EUY4"/>
<comment type="catalytic activity">
    <reaction evidence="10">
        <text>Selective cleavage of 103-Arg-|-Ser-104 and 124-Ile-|-Ile-125 bonds in Limulus clotting factor B to form activated factor B. Cleavage of -Pro-Arg-|-Xaa- bonds in synthetic substrates.</text>
        <dbReference type="EC" id="3.4.21.84"/>
    </reaction>
</comment>
<dbReference type="Proteomes" id="UP000008820">
    <property type="component" value="Chromosome 3"/>
</dbReference>
<accession>A0A1S4EUY4</accession>
<dbReference type="PROSITE" id="PS50240">
    <property type="entry name" value="TRYPSIN_DOM"/>
    <property type="match status" value="1"/>
</dbReference>
<dbReference type="InterPro" id="IPR051487">
    <property type="entry name" value="Ser/Thr_Proteases_Immune/Dev"/>
</dbReference>
<evidence type="ECO:0000256" key="11">
    <source>
        <dbReference type="RuleBase" id="RU363034"/>
    </source>
</evidence>
<name>A0A1S4EUY4_AEDAE</name>
<dbReference type="Gene3D" id="2.40.10.10">
    <property type="entry name" value="Trypsin-like serine proteases"/>
    <property type="match status" value="2"/>
</dbReference>
<evidence type="ECO:0000256" key="2">
    <source>
        <dbReference type="ARBA" id="ARBA00022670"/>
    </source>
</evidence>
<evidence type="ECO:0000256" key="3">
    <source>
        <dbReference type="ARBA" id="ARBA00022729"/>
    </source>
</evidence>
<dbReference type="InterPro" id="IPR022700">
    <property type="entry name" value="CLIP"/>
</dbReference>
<comment type="similarity">
    <text evidence="9 12">Belongs to the peptidase S1 family. CLIP subfamily.</text>
</comment>
<keyword evidence="3 12" id="KW-0732">Signal</keyword>
<protein>
    <recommendedName>
        <fullName evidence="12">CLIP domain-containing serine protease</fullName>
        <ecNumber evidence="11">3.4.21.-</ecNumber>
    </recommendedName>
</protein>
<dbReference type="PROSITE" id="PS00134">
    <property type="entry name" value="TRYPSIN_HIS"/>
    <property type="match status" value="1"/>
</dbReference>
<feature type="signal peptide" evidence="12">
    <location>
        <begin position="1"/>
        <end position="22"/>
    </location>
</feature>
<organism evidence="13 14">
    <name type="scientific">Aedes aegypti</name>
    <name type="common">Yellowfever mosquito</name>
    <name type="synonym">Culex aegypti</name>
    <dbReference type="NCBI Taxonomy" id="7159"/>
    <lineage>
        <taxon>Eukaryota</taxon>
        <taxon>Metazoa</taxon>
        <taxon>Ecdysozoa</taxon>
        <taxon>Arthropoda</taxon>
        <taxon>Hexapoda</taxon>
        <taxon>Insecta</taxon>
        <taxon>Pterygota</taxon>
        <taxon>Neoptera</taxon>
        <taxon>Endopterygota</taxon>
        <taxon>Diptera</taxon>
        <taxon>Nematocera</taxon>
        <taxon>Culicoidea</taxon>
        <taxon>Culicidae</taxon>
        <taxon>Culicinae</taxon>
        <taxon>Aedini</taxon>
        <taxon>Aedes</taxon>
        <taxon>Stegomyia</taxon>
    </lineage>
</organism>
<dbReference type="InterPro" id="IPR018114">
    <property type="entry name" value="TRYPSIN_HIS"/>
</dbReference>
<evidence type="ECO:0000256" key="6">
    <source>
        <dbReference type="ARBA" id="ARBA00022825"/>
    </source>
</evidence>
<keyword evidence="4 11" id="KW-0378">Hydrolase</keyword>
<dbReference type="CDD" id="cd00190">
    <property type="entry name" value="Tryp_SPc"/>
    <property type="match status" value="1"/>
</dbReference>
<dbReference type="PANTHER" id="PTHR24256">
    <property type="entry name" value="TRYPTASE-RELATED"/>
    <property type="match status" value="1"/>
</dbReference>
<reference evidence="13 14" key="1">
    <citation type="submission" date="2017-06" db="EMBL/GenBank/DDBJ databases">
        <title>Aedes aegypti genome working group (AGWG) sequencing and assembly.</title>
        <authorList>
            <consortium name="Aedes aegypti Genome Working Group (AGWG)"/>
            <person name="Matthews B.J."/>
        </authorList>
    </citation>
    <scope>NUCLEOTIDE SEQUENCE [LARGE SCALE GENOMIC DNA]</scope>
    <source>
        <strain evidence="13 14">LVP_AGWG</strain>
    </source>
</reference>
<sequence>MHRIETLHIGLIIFGIITSGIAFDENDSCLDPSGLPGRCINVRDCEPLMKIYEKAIVTHDESQFIEQSRCGVSAEKKALVCCASTVPKYTLPKPPNCGADMSNRIFGEQKTALDEFPWIALINYRHPNGSTSFHCGASLINSRYLVTAAHCVEDRRNSSKPFSVRLGEWDIDQEIDCDEDEEDVCADAPLDVDIEKIIMHEDYDPEDTSSHNDIALIRLTRDVHMSAFVSPICLPIDEIPRSRNVVGSKAYAAGWGRTESGRSSNVKLKVQLEVRDRKSCANVYRSAGIVLRDTQLCAGGTRGQDTCSGDSGGPLTKLEQTANFLYGIVSFGSNQCGIKGVPGIYTAVAKYVDWIERNLE</sequence>
<keyword evidence="12" id="KW-0964">Secreted</keyword>
<dbReference type="FunFam" id="2.40.10.10:FF:000120">
    <property type="entry name" value="Putative serine protease"/>
    <property type="match status" value="1"/>
</dbReference>
<dbReference type="Pfam" id="PF00089">
    <property type="entry name" value="Trypsin"/>
    <property type="match status" value="1"/>
</dbReference>
<evidence type="ECO:0000256" key="8">
    <source>
        <dbReference type="ARBA" id="ARBA00023180"/>
    </source>
</evidence>